<dbReference type="PROSITE" id="PS50005">
    <property type="entry name" value="TPR"/>
    <property type="match status" value="1"/>
</dbReference>
<dbReference type="eggNOG" id="ENOG502QRSD">
    <property type="taxonomic scope" value="Eukaryota"/>
</dbReference>
<feature type="repeat" description="TPR" evidence="3">
    <location>
        <begin position="67"/>
        <end position="100"/>
    </location>
</feature>
<feature type="domain" description="F-box" evidence="4">
    <location>
        <begin position="203"/>
        <end position="250"/>
    </location>
</feature>
<dbReference type="SUPFAM" id="SSF81383">
    <property type="entry name" value="F-box domain"/>
    <property type="match status" value="1"/>
</dbReference>
<dbReference type="KEGG" id="kaf:KAFR_0D02340"/>
<gene>
    <name evidence="5" type="primary">KAFR0D02340</name>
    <name evidence="5" type="ORF">KAFR_0D02340</name>
</gene>
<dbReference type="PROSITE" id="PS50181">
    <property type="entry name" value="FBOX"/>
    <property type="match status" value="1"/>
</dbReference>
<dbReference type="GO" id="GO:0019005">
    <property type="term" value="C:SCF ubiquitin ligase complex"/>
    <property type="evidence" value="ECO:0007669"/>
    <property type="project" value="EnsemblFungi"/>
</dbReference>
<dbReference type="GO" id="GO:0031146">
    <property type="term" value="P:SCF-dependent proteasomal ubiquitin-dependent protein catabolic process"/>
    <property type="evidence" value="ECO:0007669"/>
    <property type="project" value="EnsemblFungi"/>
</dbReference>
<organism evidence="5 6">
    <name type="scientific">Kazachstania africana (strain ATCC 22294 / BCRC 22015 / CBS 2517 / CECT 1963 / NBRC 1671 / NRRL Y-8276)</name>
    <name type="common">Yeast</name>
    <name type="synonym">Kluyveromyces africanus</name>
    <dbReference type="NCBI Taxonomy" id="1071382"/>
    <lineage>
        <taxon>Eukaryota</taxon>
        <taxon>Fungi</taxon>
        <taxon>Dikarya</taxon>
        <taxon>Ascomycota</taxon>
        <taxon>Saccharomycotina</taxon>
        <taxon>Saccharomycetes</taxon>
        <taxon>Saccharomycetales</taxon>
        <taxon>Saccharomycetaceae</taxon>
        <taxon>Kazachstania</taxon>
    </lineage>
</organism>
<dbReference type="InterPro" id="IPR032675">
    <property type="entry name" value="LRR_dom_sf"/>
</dbReference>
<evidence type="ECO:0000313" key="6">
    <source>
        <dbReference type="Proteomes" id="UP000005220"/>
    </source>
</evidence>
<keyword evidence="1" id="KW-0677">Repeat</keyword>
<reference evidence="5 6" key="1">
    <citation type="journal article" date="2011" name="Proc. Natl. Acad. Sci. U.S.A.">
        <title>Evolutionary erosion of yeast sex chromosomes by mating-type switching accidents.</title>
        <authorList>
            <person name="Gordon J.L."/>
            <person name="Armisen D."/>
            <person name="Proux-Wera E."/>
            <person name="Oheigeartaigh S.S."/>
            <person name="Byrne K.P."/>
            <person name="Wolfe K.H."/>
        </authorList>
    </citation>
    <scope>NUCLEOTIDE SEQUENCE [LARGE SCALE GENOMIC DNA]</scope>
    <source>
        <strain evidence="6">ATCC 22294 / BCRC 22015 / CBS 2517 / CECT 1963 / NBRC 1671 / NRRL Y-8276</strain>
    </source>
</reference>
<dbReference type="GO" id="GO:0000781">
    <property type="term" value="C:chromosome, telomeric region"/>
    <property type="evidence" value="ECO:0007669"/>
    <property type="project" value="GOC"/>
</dbReference>
<dbReference type="PANTHER" id="PTHR22904">
    <property type="entry name" value="TPR REPEAT CONTAINING PROTEIN"/>
    <property type="match status" value="1"/>
</dbReference>
<keyword evidence="6" id="KW-1185">Reference proteome</keyword>
<dbReference type="InterPro" id="IPR019734">
    <property type="entry name" value="TPR_rpt"/>
</dbReference>
<evidence type="ECO:0000259" key="4">
    <source>
        <dbReference type="PROSITE" id="PS50181"/>
    </source>
</evidence>
<dbReference type="InParanoid" id="H2AU31"/>
<dbReference type="GO" id="GO:0030466">
    <property type="term" value="P:silent mating-type cassette heterochromatin formation"/>
    <property type="evidence" value="ECO:0007669"/>
    <property type="project" value="EnsemblFungi"/>
</dbReference>
<dbReference type="GO" id="GO:1902979">
    <property type="term" value="P:mitotic DNA replication termination"/>
    <property type="evidence" value="ECO:0007669"/>
    <property type="project" value="EnsemblFungi"/>
</dbReference>
<dbReference type="STRING" id="1071382.H2AU31"/>
<dbReference type="GO" id="GO:0032984">
    <property type="term" value="P:protein-containing complex disassembly"/>
    <property type="evidence" value="ECO:0007669"/>
    <property type="project" value="EnsemblFungi"/>
</dbReference>
<protein>
    <recommendedName>
        <fullName evidence="4">F-box domain-containing protein</fullName>
    </recommendedName>
</protein>
<name>H2AU31_KAZAF</name>
<dbReference type="InterPro" id="IPR011990">
    <property type="entry name" value="TPR-like_helical_dom_sf"/>
</dbReference>
<dbReference type="GO" id="GO:0001403">
    <property type="term" value="P:invasive growth in response to glucose limitation"/>
    <property type="evidence" value="ECO:0007669"/>
    <property type="project" value="EnsemblFungi"/>
</dbReference>
<dbReference type="GO" id="GO:0006275">
    <property type="term" value="P:regulation of DNA replication"/>
    <property type="evidence" value="ECO:0007669"/>
    <property type="project" value="EnsemblFungi"/>
</dbReference>
<evidence type="ECO:0000256" key="1">
    <source>
        <dbReference type="ARBA" id="ARBA00022737"/>
    </source>
</evidence>
<dbReference type="EMBL" id="HE650824">
    <property type="protein sequence ID" value="CCF57881.1"/>
    <property type="molecule type" value="Genomic_DNA"/>
</dbReference>
<keyword evidence="2 3" id="KW-0802">TPR repeat</keyword>
<dbReference type="InterPro" id="IPR001810">
    <property type="entry name" value="F-box_dom"/>
</dbReference>
<dbReference type="GO" id="GO:0031509">
    <property type="term" value="P:subtelomeric heterochromatin formation"/>
    <property type="evidence" value="ECO:0007669"/>
    <property type="project" value="EnsemblFungi"/>
</dbReference>
<dbReference type="RefSeq" id="XP_003957016.1">
    <property type="nucleotide sequence ID" value="XM_003956967.1"/>
</dbReference>
<dbReference type="FunCoup" id="H2AU31">
    <property type="interactions" value="134"/>
</dbReference>
<dbReference type="GO" id="GO:0003688">
    <property type="term" value="F:DNA replication origin binding"/>
    <property type="evidence" value="ECO:0007669"/>
    <property type="project" value="EnsemblFungi"/>
</dbReference>
<dbReference type="GO" id="GO:0016567">
    <property type="term" value="P:protein ubiquitination"/>
    <property type="evidence" value="ECO:0007669"/>
    <property type="project" value="EnsemblFungi"/>
</dbReference>
<dbReference type="GO" id="GO:0051879">
    <property type="term" value="F:Hsp90 protein binding"/>
    <property type="evidence" value="ECO:0007669"/>
    <property type="project" value="TreeGrafter"/>
</dbReference>
<dbReference type="PANTHER" id="PTHR22904:SF523">
    <property type="entry name" value="STRESS-INDUCED-PHOSPHOPROTEIN 1"/>
    <property type="match status" value="1"/>
</dbReference>
<sequence>MEIVDKAIDLGTNYFKCENYGKAKEIFVKTIKLTRSYSDDDNIKLRHNVGAVVSYNDKSLTHHPRYIKLLDNLAACWEKLNDLKRALNYSDKMVQLEPYNLKCYIRRGKVLQKLGKDKEAYDNYRLGLRNAKEAYEKFNIDAPKKFIELVSAQKAKAKLRLQSQVPASKVSFEKRTIIDPLEEQARLASVKKPRSSVAAMHHIDFIGQLPLELLPKVLQGFSPGELITISFVNKTWFTRIFFFPQLFKDFKLDSKTYKHCNQFLQFVKKLSRSVNKRSFLTSVTIDSIRYSSKVPSEESKSLQLLLTNLQNYYVNRLILSIPNVTTQHLSKYILPQDNFITNVKELSLVTILRVDKLYEVNALSNFKNLHKLELIFETSMIPINSSVRVEDESDSITDPNWSKNLKSVKLICAQNKVKIFPLSPIFKSSSLIWDSLTDLYFSGITFDSESSTFEWLKRFQNLKILWFENNTNCKLESLLDILKSTVLFQNLQKLTFREVNNRTKFNFDAFRANPRNYERNFENLTYLDLMGTSLTGLGLTRLVNYLDANKFSSLNIGDCPYVILNRLPNEANDLTFSTAHFFSKFVNLRELKMHMLGTINDNSVNLLIEEVLSLQQLKLLDLSLNPLITGVSIYQLCSKLYEVRDSSPLATLVIDGCPSVSHITVNTIKSKGFVNKIDCVYEKEIWRSFGINSYRYP</sequence>
<dbReference type="GO" id="GO:0004842">
    <property type="term" value="F:ubiquitin-protein transferase activity"/>
    <property type="evidence" value="ECO:0007669"/>
    <property type="project" value="EnsemblFungi"/>
</dbReference>
<dbReference type="GO" id="GO:0043596">
    <property type="term" value="C:nuclear replication fork"/>
    <property type="evidence" value="ECO:0007669"/>
    <property type="project" value="EnsemblFungi"/>
</dbReference>
<proteinExistence type="predicted"/>
<evidence type="ECO:0000313" key="5">
    <source>
        <dbReference type="EMBL" id="CCF57881.1"/>
    </source>
</evidence>
<dbReference type="AlphaFoldDB" id="H2AU31"/>
<dbReference type="Gene3D" id="1.25.40.10">
    <property type="entry name" value="Tetratricopeptide repeat domain"/>
    <property type="match status" value="1"/>
</dbReference>
<dbReference type="HOGENOM" id="CLU_023422_0_0_1"/>
<evidence type="ECO:0000256" key="2">
    <source>
        <dbReference type="ARBA" id="ARBA00022803"/>
    </source>
</evidence>
<accession>H2AU31</accession>
<dbReference type="SUPFAM" id="SSF48452">
    <property type="entry name" value="TPR-like"/>
    <property type="match status" value="1"/>
</dbReference>
<dbReference type="SUPFAM" id="SSF52047">
    <property type="entry name" value="RNI-like"/>
    <property type="match status" value="1"/>
</dbReference>
<dbReference type="OrthoDB" id="629492at2759"/>
<dbReference type="Gene3D" id="3.80.10.10">
    <property type="entry name" value="Ribonuclease Inhibitor"/>
    <property type="match status" value="1"/>
</dbReference>
<evidence type="ECO:0000256" key="3">
    <source>
        <dbReference type="PROSITE-ProRule" id="PRU00339"/>
    </source>
</evidence>
<dbReference type="Proteomes" id="UP000005220">
    <property type="component" value="Chromosome 4"/>
</dbReference>
<dbReference type="GeneID" id="13885839"/>
<dbReference type="SMART" id="SM00028">
    <property type="entry name" value="TPR"/>
    <property type="match status" value="3"/>
</dbReference>
<dbReference type="InterPro" id="IPR036047">
    <property type="entry name" value="F-box-like_dom_sf"/>
</dbReference>